<reference evidence="5 6" key="1">
    <citation type="submission" date="2019-03" db="EMBL/GenBank/DDBJ databases">
        <title>Ruegeria lutea sp. nov., a novel strain, isolated from marine sediment, the Masan Bay, South Korea.</title>
        <authorList>
            <person name="Kim J."/>
            <person name="Kim D.-Y."/>
            <person name="Lee S.-S."/>
        </authorList>
    </citation>
    <scope>NUCLEOTIDE SEQUENCE [LARGE SCALE GENOMIC DNA]</scope>
    <source>
        <strain evidence="5 6">318-1</strain>
    </source>
</reference>
<evidence type="ECO:0000313" key="5">
    <source>
        <dbReference type="EMBL" id="TDK53008.1"/>
    </source>
</evidence>
<keyword evidence="2 4" id="KW-0732">Signal</keyword>
<keyword evidence="3" id="KW-0574">Periplasm</keyword>
<name>A0A4R5VHD5_9RHOB</name>
<dbReference type="RefSeq" id="WP_133357886.1">
    <property type="nucleotide sequence ID" value="NZ_SMUV01000030.1"/>
</dbReference>
<dbReference type="EMBL" id="SMUV01000030">
    <property type="protein sequence ID" value="TDK53008.1"/>
    <property type="molecule type" value="Genomic_DNA"/>
</dbReference>
<dbReference type="GO" id="GO:0042597">
    <property type="term" value="C:periplasmic space"/>
    <property type="evidence" value="ECO:0007669"/>
    <property type="project" value="UniProtKB-SubCell"/>
</dbReference>
<evidence type="ECO:0000256" key="3">
    <source>
        <dbReference type="ARBA" id="ARBA00022764"/>
    </source>
</evidence>
<evidence type="ECO:0000256" key="2">
    <source>
        <dbReference type="ARBA" id="ARBA00022729"/>
    </source>
</evidence>
<dbReference type="InterPro" id="IPR038404">
    <property type="entry name" value="TRAP_DctP_sf"/>
</dbReference>
<accession>A0A4R5VHD5</accession>
<dbReference type="Pfam" id="PF03480">
    <property type="entry name" value="DctP"/>
    <property type="match status" value="1"/>
</dbReference>
<dbReference type="Proteomes" id="UP000295301">
    <property type="component" value="Unassembled WGS sequence"/>
</dbReference>
<dbReference type="AlphaFoldDB" id="A0A4R5VHD5"/>
<evidence type="ECO:0008006" key="7">
    <source>
        <dbReference type="Google" id="ProtNLM"/>
    </source>
</evidence>
<evidence type="ECO:0000313" key="6">
    <source>
        <dbReference type="Proteomes" id="UP000295301"/>
    </source>
</evidence>
<proteinExistence type="predicted"/>
<comment type="subcellular location">
    <subcellularLocation>
        <location evidence="1">Periplasm</location>
    </subcellularLocation>
</comment>
<keyword evidence="6" id="KW-1185">Reference proteome</keyword>
<dbReference type="OrthoDB" id="7239472at2"/>
<gene>
    <name evidence="5" type="ORF">E1832_00910</name>
</gene>
<sequence length="370" mass="39354">MRTKLILAAALGTGLAVPAMAETYNYATFAPPASSNNTLALEPAFAKIAEESGGSIEFKLFAGGQLLGGREMLGGLRDGIADAGFVAPSYFISELPNAAMLSDMMPFGGDPVAVAGAMLETMFFDCPSCMADYTDNNLVYLGGQVPTPYRMLCSSELDGSADSLKGLRMRSGGTAMSRTAEALGGIAVSMPAGDMYEAMERGQLDCIVGPTAWLKQYSLAEVVKTVIEEPLGVLAGLGLVTFNRQSWHDLGEEGQQMVLRQMPFIVAQSTVTGFIGDDERAKETAIADHGVNFVQGEESMKAALQAANDAARDIILAEAAERGVEDAQAIMDAYVANLEKWRAISEEQIKGDAAVLEQVLWDEIYSKVDL</sequence>
<dbReference type="InterPro" id="IPR018389">
    <property type="entry name" value="DctP_fam"/>
</dbReference>
<evidence type="ECO:0000256" key="1">
    <source>
        <dbReference type="ARBA" id="ARBA00004418"/>
    </source>
</evidence>
<protein>
    <recommendedName>
        <fullName evidence="7">TRAP-type C4-dicarboxylate transport system, substrate-binding protein</fullName>
    </recommendedName>
</protein>
<dbReference type="GO" id="GO:0055085">
    <property type="term" value="P:transmembrane transport"/>
    <property type="evidence" value="ECO:0007669"/>
    <property type="project" value="InterPro"/>
</dbReference>
<dbReference type="NCBIfam" id="NF037995">
    <property type="entry name" value="TRAP_S1"/>
    <property type="match status" value="1"/>
</dbReference>
<dbReference type="CDD" id="cd13666">
    <property type="entry name" value="PBP2_TRAP_DctP_like_1"/>
    <property type="match status" value="1"/>
</dbReference>
<dbReference type="Gene3D" id="3.40.190.170">
    <property type="entry name" value="Bacterial extracellular solute-binding protein, family 7"/>
    <property type="match status" value="1"/>
</dbReference>
<feature type="signal peptide" evidence="4">
    <location>
        <begin position="1"/>
        <end position="21"/>
    </location>
</feature>
<feature type="chain" id="PRO_5020312040" description="TRAP-type C4-dicarboxylate transport system, substrate-binding protein" evidence="4">
    <location>
        <begin position="22"/>
        <end position="370"/>
    </location>
</feature>
<organism evidence="5 6">
    <name type="scientific">Antarcticimicrobium luteum</name>
    <dbReference type="NCBI Taxonomy" id="2547397"/>
    <lineage>
        <taxon>Bacteria</taxon>
        <taxon>Pseudomonadati</taxon>
        <taxon>Pseudomonadota</taxon>
        <taxon>Alphaproteobacteria</taxon>
        <taxon>Rhodobacterales</taxon>
        <taxon>Paracoccaceae</taxon>
        <taxon>Antarcticimicrobium</taxon>
    </lineage>
</organism>
<evidence type="ECO:0000256" key="4">
    <source>
        <dbReference type="SAM" id="SignalP"/>
    </source>
</evidence>
<comment type="caution">
    <text evidence="5">The sequence shown here is derived from an EMBL/GenBank/DDBJ whole genome shotgun (WGS) entry which is preliminary data.</text>
</comment>
<dbReference type="PANTHER" id="PTHR33376">
    <property type="match status" value="1"/>
</dbReference>
<dbReference type="PANTHER" id="PTHR33376:SF15">
    <property type="entry name" value="BLL6794 PROTEIN"/>
    <property type="match status" value="1"/>
</dbReference>